<dbReference type="GO" id="GO:0005737">
    <property type="term" value="C:cytoplasm"/>
    <property type="evidence" value="ECO:0007669"/>
    <property type="project" value="TreeGrafter"/>
</dbReference>
<dbReference type="GO" id="GO:0016272">
    <property type="term" value="C:prefoldin complex"/>
    <property type="evidence" value="ECO:0007669"/>
    <property type="project" value="InterPro"/>
</dbReference>
<feature type="coiled-coil region" evidence="3">
    <location>
        <begin position="45"/>
        <end position="83"/>
    </location>
</feature>
<organism evidence="4 5">
    <name type="scientific">Prototheca wickerhamii</name>
    <dbReference type="NCBI Taxonomy" id="3111"/>
    <lineage>
        <taxon>Eukaryota</taxon>
        <taxon>Viridiplantae</taxon>
        <taxon>Chlorophyta</taxon>
        <taxon>core chlorophytes</taxon>
        <taxon>Trebouxiophyceae</taxon>
        <taxon>Chlorellales</taxon>
        <taxon>Chlorellaceae</taxon>
        <taxon>Prototheca</taxon>
    </lineage>
</organism>
<evidence type="ECO:0000256" key="2">
    <source>
        <dbReference type="ARBA" id="ARBA00023186"/>
    </source>
</evidence>
<name>A0AAD9IEJ8_PROWI</name>
<keyword evidence="5" id="KW-1185">Reference proteome</keyword>
<dbReference type="GO" id="GO:0051082">
    <property type="term" value="F:unfolded protein binding"/>
    <property type="evidence" value="ECO:0007669"/>
    <property type="project" value="InterPro"/>
</dbReference>
<keyword evidence="2" id="KW-0143">Chaperone</keyword>
<evidence type="ECO:0000313" key="4">
    <source>
        <dbReference type="EMBL" id="KAK2076033.1"/>
    </source>
</evidence>
<dbReference type="EMBL" id="JASFZW010000012">
    <property type="protein sequence ID" value="KAK2076033.1"/>
    <property type="molecule type" value="Genomic_DNA"/>
</dbReference>
<sequence>MLLVADNRLPQAAAEDFEEAENELMLADEEQVPYFVGECFFHLDKEQAEERLQQATEKGAAQVEALQKERAHIQASRDELKTVLYGRFGSNINLEE</sequence>
<evidence type="ECO:0000256" key="3">
    <source>
        <dbReference type="SAM" id="Coils"/>
    </source>
</evidence>
<evidence type="ECO:0000256" key="1">
    <source>
        <dbReference type="ARBA" id="ARBA00008045"/>
    </source>
</evidence>
<dbReference type="SUPFAM" id="SSF46579">
    <property type="entry name" value="Prefoldin"/>
    <property type="match status" value="1"/>
</dbReference>
<comment type="caution">
    <text evidence="4">The sequence shown here is derived from an EMBL/GenBank/DDBJ whole genome shotgun (WGS) entry which is preliminary data.</text>
</comment>
<dbReference type="GO" id="GO:0006457">
    <property type="term" value="P:protein folding"/>
    <property type="evidence" value="ECO:0007669"/>
    <property type="project" value="InterPro"/>
</dbReference>
<dbReference type="Proteomes" id="UP001255856">
    <property type="component" value="Unassembled WGS sequence"/>
</dbReference>
<proteinExistence type="inferred from homology"/>
<dbReference type="PANTHER" id="PTHR21100">
    <property type="entry name" value="PREFOLDIN SUBUNIT 4"/>
    <property type="match status" value="1"/>
</dbReference>
<dbReference type="Pfam" id="PF01920">
    <property type="entry name" value="Prefoldin_2"/>
    <property type="match status" value="1"/>
</dbReference>
<dbReference type="InterPro" id="IPR002777">
    <property type="entry name" value="PFD_beta-like"/>
</dbReference>
<dbReference type="AlphaFoldDB" id="A0AAD9IEJ8"/>
<dbReference type="PANTHER" id="PTHR21100:SF9">
    <property type="entry name" value="PREFOLDIN SUBUNIT 4"/>
    <property type="match status" value="1"/>
</dbReference>
<keyword evidence="3" id="KW-0175">Coiled coil</keyword>
<dbReference type="InterPro" id="IPR016661">
    <property type="entry name" value="PFDN4"/>
</dbReference>
<comment type="similarity">
    <text evidence="1">Belongs to the prefoldin subunit beta family.</text>
</comment>
<gene>
    <name evidence="4" type="ORF">QBZ16_001369</name>
</gene>
<evidence type="ECO:0000313" key="5">
    <source>
        <dbReference type="Proteomes" id="UP001255856"/>
    </source>
</evidence>
<protein>
    <recommendedName>
        <fullName evidence="6">Prefoldin subunit 4</fullName>
    </recommendedName>
</protein>
<accession>A0AAD9IEJ8</accession>
<reference evidence="4" key="1">
    <citation type="submission" date="2021-01" db="EMBL/GenBank/DDBJ databases">
        <authorList>
            <person name="Eckstrom K.M.E."/>
        </authorList>
    </citation>
    <scope>NUCLEOTIDE SEQUENCE</scope>
    <source>
        <strain evidence="4">UVCC 0001</strain>
    </source>
</reference>
<evidence type="ECO:0008006" key="6">
    <source>
        <dbReference type="Google" id="ProtNLM"/>
    </source>
</evidence>